<feature type="compositionally biased region" description="Basic and acidic residues" evidence="5">
    <location>
        <begin position="558"/>
        <end position="573"/>
    </location>
</feature>
<feature type="compositionally biased region" description="Polar residues" evidence="5">
    <location>
        <begin position="409"/>
        <end position="418"/>
    </location>
</feature>
<feature type="compositionally biased region" description="Basic residues" evidence="5">
    <location>
        <begin position="360"/>
        <end position="371"/>
    </location>
</feature>
<accession>A0ABR4PVD2</accession>
<feature type="compositionally biased region" description="Basic and acidic residues" evidence="5">
    <location>
        <begin position="340"/>
        <end position="349"/>
    </location>
</feature>
<feature type="region of interest" description="Disordered" evidence="5">
    <location>
        <begin position="314"/>
        <end position="418"/>
    </location>
</feature>
<feature type="domain" description="Ubiquitin-like protease family profile" evidence="6">
    <location>
        <begin position="44"/>
        <end position="241"/>
    </location>
</feature>
<dbReference type="InterPro" id="IPR038765">
    <property type="entry name" value="Papain-like_cys_pep_sf"/>
</dbReference>
<keyword evidence="3" id="KW-0378">Hydrolase</keyword>
<reference evidence="7 8" key="1">
    <citation type="submission" date="2024-06" db="EMBL/GenBank/DDBJ databases">
        <title>Complete genome of Phlyctema vagabunda strain 19-DSS-EL-015.</title>
        <authorList>
            <person name="Fiorenzani C."/>
        </authorList>
    </citation>
    <scope>NUCLEOTIDE SEQUENCE [LARGE SCALE GENOMIC DNA]</scope>
    <source>
        <strain evidence="7 8">19-DSS-EL-015</strain>
    </source>
</reference>
<dbReference type="EMBL" id="JBFCZG010000001">
    <property type="protein sequence ID" value="KAL3427291.1"/>
    <property type="molecule type" value="Genomic_DNA"/>
</dbReference>
<proteinExistence type="inferred from homology"/>
<keyword evidence="8" id="KW-1185">Reference proteome</keyword>
<protein>
    <submittedName>
        <fullName evidence="7">Ulp1 protease family protein</fullName>
    </submittedName>
</protein>
<keyword evidence="4" id="KW-0788">Thiol protease</keyword>
<dbReference type="GO" id="GO:0008233">
    <property type="term" value="F:peptidase activity"/>
    <property type="evidence" value="ECO:0007669"/>
    <property type="project" value="UniProtKB-KW"/>
</dbReference>
<evidence type="ECO:0000256" key="4">
    <source>
        <dbReference type="ARBA" id="ARBA00022807"/>
    </source>
</evidence>
<dbReference type="Proteomes" id="UP001629113">
    <property type="component" value="Unassembled WGS sequence"/>
</dbReference>
<feature type="region of interest" description="Disordered" evidence="5">
    <location>
        <begin position="504"/>
        <end position="592"/>
    </location>
</feature>
<dbReference type="PROSITE" id="PS50600">
    <property type="entry name" value="ULP_PROTEASE"/>
    <property type="match status" value="1"/>
</dbReference>
<dbReference type="GO" id="GO:0006508">
    <property type="term" value="P:proteolysis"/>
    <property type="evidence" value="ECO:0007669"/>
    <property type="project" value="UniProtKB-KW"/>
</dbReference>
<gene>
    <name evidence="7" type="ORF">PVAG01_00800</name>
</gene>
<comment type="similarity">
    <text evidence="1">Belongs to the peptidase C48 family.</text>
</comment>
<dbReference type="PANTHER" id="PTHR12606:SF141">
    <property type="entry name" value="GH15225P-RELATED"/>
    <property type="match status" value="1"/>
</dbReference>
<evidence type="ECO:0000256" key="2">
    <source>
        <dbReference type="ARBA" id="ARBA00022670"/>
    </source>
</evidence>
<evidence type="ECO:0000313" key="8">
    <source>
        <dbReference type="Proteomes" id="UP001629113"/>
    </source>
</evidence>
<dbReference type="Pfam" id="PF02902">
    <property type="entry name" value="Peptidase_C48"/>
    <property type="match status" value="1"/>
</dbReference>
<organism evidence="7 8">
    <name type="scientific">Phlyctema vagabunda</name>
    <dbReference type="NCBI Taxonomy" id="108571"/>
    <lineage>
        <taxon>Eukaryota</taxon>
        <taxon>Fungi</taxon>
        <taxon>Dikarya</taxon>
        <taxon>Ascomycota</taxon>
        <taxon>Pezizomycotina</taxon>
        <taxon>Leotiomycetes</taxon>
        <taxon>Helotiales</taxon>
        <taxon>Dermateaceae</taxon>
        <taxon>Phlyctema</taxon>
    </lineage>
</organism>
<evidence type="ECO:0000313" key="7">
    <source>
        <dbReference type="EMBL" id="KAL3427291.1"/>
    </source>
</evidence>
<dbReference type="InterPro" id="IPR003653">
    <property type="entry name" value="Peptidase_C48_C"/>
</dbReference>
<sequence>MFPQMDPAPIEGILTTAFADDQDLSVGSLGLPYEPMYNSDNVADKISREQLERIIQYDSSGASYVSANNMDSWLSGETINHYISAICHHANAAARRRTFVKGGAPLPYVPLNSFLPSTIATQGATSDKVRRYLAKYNVDGQKILQAEHIFIPIHVRNAHWTLMVISPQLKMIAYLDSYTSLAKPNYYYMDDQVIQSVIDMLEYHGGDRVNLDEWAFYSRMPPKQENMCDCGVFVLAYAEAIAFGHHLSSIDPSRRVEYRVFIASTMLRGGFKGDGARPGINVVRRKTSHYTPTDYKRGSGYSINLKDYATMFPDMKRSPPSLGEQAENDETGATGLDNSMSEKEIKEEPTSDGVFPSLRARVKTGAGRHRRVPDVPRGASSRTPEKAATTVAARPTSDSRSRSIRATPGTRSSRQASTQAIKVEPIIPRHSITGYPTQATNEFLPVGTLIQTSEGVVKVDSTMRIKQRPAAIPRPPDVDTQTFPPEWARALLGRDNLFMSAAGPNTEGDGMRTGVEPRQTGAVDPEPTRPDGRVDIRLITSKTPASREHWANAASPENPERLVEVPNKKRTPDTWEEESTQTRKRPRFGRRV</sequence>
<keyword evidence="2 7" id="KW-0645">Protease</keyword>
<comment type="caution">
    <text evidence="7">The sequence shown here is derived from an EMBL/GenBank/DDBJ whole genome shotgun (WGS) entry which is preliminary data.</text>
</comment>
<feature type="compositionally biased region" description="Basic residues" evidence="5">
    <location>
        <begin position="582"/>
        <end position="592"/>
    </location>
</feature>
<evidence type="ECO:0000259" key="6">
    <source>
        <dbReference type="PROSITE" id="PS50600"/>
    </source>
</evidence>
<evidence type="ECO:0000256" key="3">
    <source>
        <dbReference type="ARBA" id="ARBA00022801"/>
    </source>
</evidence>
<dbReference type="SUPFAM" id="SSF54001">
    <property type="entry name" value="Cysteine proteinases"/>
    <property type="match status" value="1"/>
</dbReference>
<name>A0ABR4PVD2_9HELO</name>
<feature type="compositionally biased region" description="Basic and acidic residues" evidence="5">
    <location>
        <begin position="526"/>
        <end position="536"/>
    </location>
</feature>
<dbReference type="Gene3D" id="3.40.395.10">
    <property type="entry name" value="Adenoviral Proteinase, Chain A"/>
    <property type="match status" value="1"/>
</dbReference>
<evidence type="ECO:0000256" key="1">
    <source>
        <dbReference type="ARBA" id="ARBA00005234"/>
    </source>
</evidence>
<dbReference type="PANTHER" id="PTHR12606">
    <property type="entry name" value="SENTRIN/SUMO-SPECIFIC PROTEASE"/>
    <property type="match status" value="1"/>
</dbReference>
<evidence type="ECO:0000256" key="5">
    <source>
        <dbReference type="SAM" id="MobiDB-lite"/>
    </source>
</evidence>